<reference evidence="8" key="3">
    <citation type="submission" date="2025-04" db="UniProtKB">
        <authorList>
            <consortium name="RefSeq"/>
        </authorList>
    </citation>
    <scope>IDENTIFICATION</scope>
    <source>
        <strain evidence="8">CBS 781.70</strain>
    </source>
</reference>
<feature type="domain" description="tRNA (32-2'-O)-methyltransferase regulator THADA-like C-terminal TPR repeats region" evidence="5">
    <location>
        <begin position="917"/>
        <end position="1059"/>
    </location>
</feature>
<evidence type="ECO:0000313" key="7">
    <source>
        <dbReference type="Proteomes" id="UP000504638"/>
    </source>
</evidence>
<dbReference type="Pfam" id="PF25150">
    <property type="entry name" value="TPR_Trm732"/>
    <property type="match status" value="1"/>
</dbReference>
<dbReference type="Pfam" id="PF26523">
    <property type="entry name" value="Trm732_C"/>
    <property type="match status" value="1"/>
</dbReference>
<evidence type="ECO:0000259" key="4">
    <source>
        <dbReference type="Pfam" id="PF25150"/>
    </source>
</evidence>
<sequence length="1601" mass="178516">MEFQSGLILRDGTVPEHLLLNFAKNVSRIIPDLDFPFSDPRELTIFKELEQTRDTCFQTAAALNITSTHRTAAYNALCALLGRCYAVDKDLGDSIATDGTLVGLFGLYLNRSDVAKAPAMRQLVTTLASLLQIRLEYRKGLVSNILGQVTVIVVKRQFPVRIKPALHILNLFLSKGLVSSTEVLTTASSLESIDLKADGQPHDPACALFGHILKCALFEDAATATGNFLTYLLGPKGITATWEAGAVPLWVYPLEKIIRDDPSTIGPLSTYAFPALARSGPERYLSALRYFGLDDLYGAGSLDSVDPARQSAFEILCKLLQVGIRMGAVEIFDSNEKSTPRLQNKVVRVPDKAFGALLPDSRPTVRVAALSILIVSSTVTRPLTKGSLLQLRRNWDHLADDPSPGFRGEFLALAQKLIDRVRAAAASMAKALRRDADISLLNRYKNHVRFVRSIIGYVETCISPDATYPRRITGLKLFHMLAKAGMYFPEYSSIRVHPELKWPCRNNIRYTLLLSGLRQLVQDPFADVRADSIFSLQILSDVLSREPRKGGPVFQLDHLVLTAEKIALASGRADHADGVARLYGLALQRCSAHEPMNYSAVEQILNAGDTLNSPDWWKSRFGIVDRLWNRLKDAIAILERSIHEAVEASPVHVTLASLQYVIRWMNMNKPLHSISEIERNWWHSRTLGIVDALERICSSVSDVVCNDAPEGHLPDSVEESLDTKDVLSFSWRAIKESSQLMSALVINTKLRGFSRLSDPEWLSLVETIGRLCQKQLLEIRHRGAFSSVSLALSDCCKQLALAGQQRILGDWYNQNFQKMDTRTSITRRSAGLPFIYVSLLSYGDDGLFSQGMKQLHVLACSKLTSNQAIDDSFSQVHALNCLRSIFTSSSLAERSEAYIEVGLQLATQVDARAWPIRNAALMLFQTLVDRLLGASDADGSGNSSTVMRFSYSRFPDILNTIIKIMEENVASTSSHDSEGLFAALHILDRAPPTGVNRQCIADLVESLSGSPNWHVRDMAARTYSRIVDIHDFELALERLNEVEICENMIEGRILCFQHLLKAPSFKRFDDCDMPRLSRTIGQSITKWLKAVKSPVTFASLFDSLLVLYETMLEAGQVQHFPDVYGELLITTSHLLQKPGDPSQAPFFQVAQEAGLKFALLAYRAGLPFGDKDRMEAFLFKSIQSVETDSQSTCVGFIRRLASFERLDPPGALEGICRVLAELILASSISEITEAAVYSLSTLLTPSSKPIPPRSPLTAAQSVALLDKTIKEQVRSKNSTRDISNAWLRLWGQLLGWCLEERLEVGHEMVHLKLLLGRIGLSLDDYNEPAERLAACQSIEGLQNFWTTVSETSLIVELLFAISDTLVDDDEDVRAEGATIATRLLRSKKMCSVHIGLMIPSMAHEVLVSFMGVECRWLPEFCGPAIMRMVGQRGGEAVLRQSDFPSIRQILEEEGHKTAELFHVEAQNLYIDRVCEAKRWSTVLDGMQIGAVDPGSALLLEEWVADSMKEMRRSELVARHSSSGLTPSFTTEVLLVGMQLFIAAATVIEWRRRERSMNQLRIPWKRDVEGSLRELYDWFMSTQCGHELWLEKIRESLRESLQ</sequence>
<evidence type="ECO:0000313" key="8">
    <source>
        <dbReference type="RefSeq" id="XP_033534289.1"/>
    </source>
</evidence>
<dbReference type="InterPro" id="IPR016024">
    <property type="entry name" value="ARM-type_fold"/>
</dbReference>
<dbReference type="PANTHER" id="PTHR14387:SF0">
    <property type="entry name" value="DUF2428 DOMAIN-CONTAINING PROTEIN"/>
    <property type="match status" value="1"/>
</dbReference>
<dbReference type="PANTHER" id="PTHR14387">
    <property type="entry name" value="THADA/DEATH RECEPTOR INTERACTING PROTEIN"/>
    <property type="match status" value="1"/>
</dbReference>
<comment type="similarity">
    <text evidence="1">Belongs to the THADA family.</text>
</comment>
<evidence type="ECO:0000256" key="1">
    <source>
        <dbReference type="ARBA" id="ARBA00010409"/>
    </source>
</evidence>
<proteinExistence type="inferred from homology"/>
<evidence type="ECO:0008006" key="9">
    <source>
        <dbReference type="Google" id="ProtNLM"/>
    </source>
</evidence>
<dbReference type="InterPro" id="IPR051954">
    <property type="entry name" value="tRNA_methyltransferase_THADA"/>
</dbReference>
<accession>A0A6G1G3R7</accession>
<keyword evidence="7" id="KW-1185">Reference proteome</keyword>
<evidence type="ECO:0000313" key="6">
    <source>
        <dbReference type="EMBL" id="KAF1812658.1"/>
    </source>
</evidence>
<dbReference type="SUPFAM" id="SSF48371">
    <property type="entry name" value="ARM repeat"/>
    <property type="match status" value="1"/>
</dbReference>
<evidence type="ECO:0000259" key="5">
    <source>
        <dbReference type="Pfam" id="PF25151"/>
    </source>
</evidence>
<reference evidence="8" key="2">
    <citation type="submission" date="2020-04" db="EMBL/GenBank/DDBJ databases">
        <authorList>
            <consortium name="NCBI Genome Project"/>
        </authorList>
    </citation>
    <scope>NUCLEOTIDE SEQUENCE</scope>
    <source>
        <strain evidence="8">CBS 781.70</strain>
    </source>
</reference>
<feature type="domain" description="DUF2428" evidence="3">
    <location>
        <begin position="689"/>
        <end position="908"/>
    </location>
</feature>
<dbReference type="GO" id="GO:0005829">
    <property type="term" value="C:cytosol"/>
    <property type="evidence" value="ECO:0007669"/>
    <property type="project" value="TreeGrafter"/>
</dbReference>
<dbReference type="Proteomes" id="UP000504638">
    <property type="component" value="Unplaced"/>
</dbReference>
<evidence type="ECO:0000256" key="2">
    <source>
        <dbReference type="ARBA" id="ARBA00022694"/>
    </source>
</evidence>
<name>A0A6G1G3R7_9PEZI</name>
<reference evidence="6 8" key="1">
    <citation type="submission" date="2020-01" db="EMBL/GenBank/DDBJ databases">
        <authorList>
            <consortium name="DOE Joint Genome Institute"/>
            <person name="Haridas S."/>
            <person name="Albert R."/>
            <person name="Binder M."/>
            <person name="Bloem J."/>
            <person name="Labutti K."/>
            <person name="Salamov A."/>
            <person name="Andreopoulos B."/>
            <person name="Baker S.E."/>
            <person name="Barry K."/>
            <person name="Bills G."/>
            <person name="Bluhm B.H."/>
            <person name="Cannon C."/>
            <person name="Castanera R."/>
            <person name="Culley D.E."/>
            <person name="Daum C."/>
            <person name="Ezra D."/>
            <person name="Gonzalez J.B."/>
            <person name="Henrissat B."/>
            <person name="Kuo A."/>
            <person name="Liang C."/>
            <person name="Lipzen A."/>
            <person name="Lutzoni F."/>
            <person name="Magnuson J."/>
            <person name="Mondo S."/>
            <person name="Nolan M."/>
            <person name="Ohm R."/>
            <person name="Pangilinan J."/>
            <person name="Park H.-J."/>
            <person name="Ramirez L."/>
            <person name="Alfaro M."/>
            <person name="Sun H."/>
            <person name="Tritt A."/>
            <person name="Yoshinaga Y."/>
            <person name="Zwiers L.-H."/>
            <person name="Turgeon B.G."/>
            <person name="Goodwin S.B."/>
            <person name="Spatafora J.W."/>
            <person name="Crous P.W."/>
            <person name="Grigoriev I.V."/>
        </authorList>
    </citation>
    <scope>NUCLEOTIDE SEQUENCE</scope>
    <source>
        <strain evidence="6 8">CBS 781.70</strain>
    </source>
</reference>
<dbReference type="InterPro" id="IPR056843">
    <property type="entry name" value="THADA-like_TPR"/>
</dbReference>
<dbReference type="InterPro" id="IPR019442">
    <property type="entry name" value="THADA/TRM732_DUF2428"/>
</dbReference>
<dbReference type="Pfam" id="PF10350">
    <property type="entry name" value="DUF2428"/>
    <property type="match status" value="1"/>
</dbReference>
<protein>
    <recommendedName>
        <fullName evidence="9">DUF2428 domain-containing protein</fullName>
    </recommendedName>
</protein>
<dbReference type="RefSeq" id="XP_033534289.1">
    <property type="nucleotide sequence ID" value="XM_033681865.1"/>
</dbReference>
<dbReference type="EMBL" id="ML975157">
    <property type="protein sequence ID" value="KAF1812658.1"/>
    <property type="molecule type" value="Genomic_DNA"/>
</dbReference>
<dbReference type="InterPro" id="IPR056842">
    <property type="entry name" value="THADA-like_TPR_C"/>
</dbReference>
<dbReference type="OrthoDB" id="73997at2759"/>
<keyword evidence="2" id="KW-0819">tRNA processing</keyword>
<gene>
    <name evidence="6 8" type="ORF">P152DRAFT_482135</name>
</gene>
<evidence type="ECO:0000259" key="3">
    <source>
        <dbReference type="Pfam" id="PF10350"/>
    </source>
</evidence>
<feature type="domain" description="tRNA (32-2'-O)-methyltransferase regulator THADA-like TPR repeats region" evidence="4">
    <location>
        <begin position="249"/>
        <end position="529"/>
    </location>
</feature>
<dbReference type="GO" id="GO:0030488">
    <property type="term" value="P:tRNA methylation"/>
    <property type="evidence" value="ECO:0007669"/>
    <property type="project" value="TreeGrafter"/>
</dbReference>
<dbReference type="Pfam" id="PF25151">
    <property type="entry name" value="TPR_Trm732_C"/>
    <property type="match status" value="1"/>
</dbReference>
<organism evidence="6">
    <name type="scientific">Eremomyces bilateralis CBS 781.70</name>
    <dbReference type="NCBI Taxonomy" id="1392243"/>
    <lineage>
        <taxon>Eukaryota</taxon>
        <taxon>Fungi</taxon>
        <taxon>Dikarya</taxon>
        <taxon>Ascomycota</taxon>
        <taxon>Pezizomycotina</taxon>
        <taxon>Dothideomycetes</taxon>
        <taxon>Dothideomycetes incertae sedis</taxon>
        <taxon>Eremomycetales</taxon>
        <taxon>Eremomycetaceae</taxon>
        <taxon>Eremomyces</taxon>
    </lineage>
</organism>
<dbReference type="GeneID" id="54422435"/>